<evidence type="ECO:0000256" key="1">
    <source>
        <dbReference type="SAM" id="MobiDB-lite"/>
    </source>
</evidence>
<dbReference type="CDD" id="cd06093">
    <property type="entry name" value="PX_domain"/>
    <property type="match status" value="1"/>
</dbReference>
<keyword evidence="2" id="KW-1133">Transmembrane helix</keyword>
<feature type="compositionally biased region" description="Low complexity" evidence="1">
    <location>
        <begin position="172"/>
        <end position="193"/>
    </location>
</feature>
<keyword evidence="2" id="KW-0472">Membrane</keyword>
<dbReference type="Gene3D" id="3.30.1520.10">
    <property type="entry name" value="Phox-like domain"/>
    <property type="match status" value="1"/>
</dbReference>
<proteinExistence type="predicted"/>
<dbReference type="RefSeq" id="XP_001033088.2">
    <property type="nucleotide sequence ID" value="XM_001033088.3"/>
</dbReference>
<organism evidence="3 4">
    <name type="scientific">Tetrahymena thermophila (strain SB210)</name>
    <dbReference type="NCBI Taxonomy" id="312017"/>
    <lineage>
        <taxon>Eukaryota</taxon>
        <taxon>Sar</taxon>
        <taxon>Alveolata</taxon>
        <taxon>Ciliophora</taxon>
        <taxon>Intramacronucleata</taxon>
        <taxon>Oligohymenophorea</taxon>
        <taxon>Hymenostomatida</taxon>
        <taxon>Tetrahymenina</taxon>
        <taxon>Tetrahymenidae</taxon>
        <taxon>Tetrahymena</taxon>
    </lineage>
</organism>
<dbReference type="InParanoid" id="I7MGR6"/>
<dbReference type="GeneID" id="7843287"/>
<evidence type="ECO:0000313" key="3">
    <source>
        <dbReference type="EMBL" id="EAR85425.2"/>
    </source>
</evidence>
<dbReference type="GO" id="GO:0035091">
    <property type="term" value="F:phosphatidylinositol binding"/>
    <property type="evidence" value="ECO:0007669"/>
    <property type="project" value="InterPro"/>
</dbReference>
<protein>
    <submittedName>
        <fullName evidence="3">Transmembrane protein, putative</fullName>
    </submittedName>
</protein>
<reference evidence="4" key="1">
    <citation type="journal article" date="2006" name="PLoS Biol.">
        <title>Macronuclear genome sequence of the ciliate Tetrahymena thermophila, a model eukaryote.</title>
        <authorList>
            <person name="Eisen J.A."/>
            <person name="Coyne R.S."/>
            <person name="Wu M."/>
            <person name="Wu D."/>
            <person name="Thiagarajan M."/>
            <person name="Wortman J.R."/>
            <person name="Badger J.H."/>
            <person name="Ren Q."/>
            <person name="Amedeo P."/>
            <person name="Jones K.M."/>
            <person name="Tallon L.J."/>
            <person name="Delcher A.L."/>
            <person name="Salzberg S.L."/>
            <person name="Silva J.C."/>
            <person name="Haas B.J."/>
            <person name="Majoros W.H."/>
            <person name="Farzad M."/>
            <person name="Carlton J.M."/>
            <person name="Smith R.K. Jr."/>
            <person name="Garg J."/>
            <person name="Pearlman R.E."/>
            <person name="Karrer K.M."/>
            <person name="Sun L."/>
            <person name="Manning G."/>
            <person name="Elde N.C."/>
            <person name="Turkewitz A.P."/>
            <person name="Asai D.J."/>
            <person name="Wilkes D.E."/>
            <person name="Wang Y."/>
            <person name="Cai H."/>
            <person name="Collins K."/>
            <person name="Stewart B.A."/>
            <person name="Lee S.R."/>
            <person name="Wilamowska K."/>
            <person name="Weinberg Z."/>
            <person name="Ruzzo W.L."/>
            <person name="Wloga D."/>
            <person name="Gaertig J."/>
            <person name="Frankel J."/>
            <person name="Tsao C.-C."/>
            <person name="Gorovsky M.A."/>
            <person name="Keeling P.J."/>
            <person name="Waller R.F."/>
            <person name="Patron N.J."/>
            <person name="Cherry J.M."/>
            <person name="Stover N.A."/>
            <person name="Krieger C.J."/>
            <person name="del Toro C."/>
            <person name="Ryder H.F."/>
            <person name="Williamson S.C."/>
            <person name="Barbeau R.A."/>
            <person name="Hamilton E.P."/>
            <person name="Orias E."/>
        </authorList>
    </citation>
    <scope>NUCLEOTIDE SEQUENCE [LARGE SCALE GENOMIC DNA]</scope>
    <source>
        <strain evidence="4">SB210</strain>
    </source>
</reference>
<accession>I7MGR6</accession>
<feature type="transmembrane region" description="Helical" evidence="2">
    <location>
        <begin position="758"/>
        <end position="784"/>
    </location>
</feature>
<feature type="region of interest" description="Disordered" evidence="1">
    <location>
        <begin position="169"/>
        <end position="196"/>
    </location>
</feature>
<dbReference type="AlphaFoldDB" id="I7MGR6"/>
<name>I7MGR6_TETTS</name>
<keyword evidence="2 3" id="KW-0812">Transmembrane</keyword>
<evidence type="ECO:0000256" key="2">
    <source>
        <dbReference type="SAM" id="Phobius"/>
    </source>
</evidence>
<feature type="region of interest" description="Disordered" evidence="1">
    <location>
        <begin position="1"/>
        <end position="35"/>
    </location>
</feature>
<evidence type="ECO:0000313" key="4">
    <source>
        <dbReference type="Proteomes" id="UP000009168"/>
    </source>
</evidence>
<gene>
    <name evidence="3" type="ORF">TTHERM_00441730</name>
</gene>
<dbReference type="InterPro" id="IPR036871">
    <property type="entry name" value="PX_dom_sf"/>
</dbReference>
<feature type="transmembrane region" description="Helical" evidence="2">
    <location>
        <begin position="629"/>
        <end position="657"/>
    </location>
</feature>
<dbReference type="EMBL" id="GG662665">
    <property type="protein sequence ID" value="EAR85425.2"/>
    <property type="molecule type" value="Genomic_DNA"/>
</dbReference>
<dbReference type="Proteomes" id="UP000009168">
    <property type="component" value="Unassembled WGS sequence"/>
</dbReference>
<dbReference type="SUPFAM" id="SSF64268">
    <property type="entry name" value="PX domain"/>
    <property type="match status" value="1"/>
</dbReference>
<dbReference type="KEGG" id="tet:TTHERM_00441730"/>
<dbReference type="OrthoDB" id="294111at2759"/>
<keyword evidence="4" id="KW-1185">Reference proteome</keyword>
<feature type="transmembrane region" description="Helical" evidence="2">
    <location>
        <begin position="728"/>
        <end position="746"/>
    </location>
</feature>
<sequence length="938" mass="111832">MKFFSKIKSNIQKEDPSKQSIASDELSSLRDSTESDLQVPVDESVPFQDFVNIDIRLKINDSEARLFHRTRYNIEIQSEGFPTKCVQKKSSDFEGLHQIAQLLFPNVDLPEFPRKMSVLSKKKRIESYESLLMKLVEESNKAPSQQLRVKIRRILYNFLYSIHTQIEEEPLSRSQSNQESSQIQSEQSQASSSELKDQVEYYEADNELISLRQERRSKSYFLNDSTADTELISDRNQSFQGLHVVKQGKGDNPSNQVEINQKQEQQVKNQLDHFHKLDQKEKSGVGSYLQILHRKDSLSDEIRKEGYFYLNIVGIKQLKKYFLKICSQNILIYSLNSQNQFEYCIPCNSLQVMRGLDKDQDTIFIGHRYDKYQIAIKHVDEQKEKKAQSQINEEIIRTYQEIKHCVENCNKGTKQKPTGKIIMELKEASLPKNSKTENSTFHIVIKHMDVKVLFYKKQAQENVVINWGQKVMLPIFDNYSEIEIELYRTYTSGMLMATSKEELIGTQVIRIADILYNIYQYNSFFLETQLNSSQKQGQTNNANNQAVAEDLKIKVVFKISDFTQKMSYFARNYEEKYENQILSKDKYTQKERLEFKVTRNRIKVMRSNLIFKLNNFSEILNFKYPRVSWIFYIFMILFALQFNMNYLFIYLMLFLILTTLYCHSEFRSQVYEKFQKSIEYLIHQNEDYFPQKIQTFKEFELQKMTDINQITIIQMEGIFSKVKKYKKYLGYLTYLMFHLISFVEKLKNLICWYHYQKTYIFLIYASLSIFLYLVIPFNLVFAALTIKRLLKGMKFYKIVKKHNQRLIRLFVQEIVKKFFPEFSDNIKHPDKEWPQNCYTFLSLNKKMVEQVTQLFKFKVKDDLLIQYKSMNDLCNYLTSTHEIIYLPKSVLVKDFQNIQDKEKFIKKKPLIIKVFSHIYYFIYNIPSDYYRVIYPQQY</sequence>